<feature type="compositionally biased region" description="Polar residues" evidence="1">
    <location>
        <begin position="29"/>
        <end position="43"/>
    </location>
</feature>
<dbReference type="EMBL" id="KB445551">
    <property type="protein sequence ID" value="EMC99868.1"/>
    <property type="molecule type" value="Genomic_DNA"/>
</dbReference>
<accession>M2N6Y5</accession>
<feature type="region of interest" description="Disordered" evidence="1">
    <location>
        <begin position="1"/>
        <end position="63"/>
    </location>
</feature>
<dbReference type="HOGENOM" id="CLU_2885427_0_0_1"/>
<evidence type="ECO:0000256" key="1">
    <source>
        <dbReference type="SAM" id="MobiDB-lite"/>
    </source>
</evidence>
<dbReference type="GeneID" id="19107415"/>
<dbReference type="RefSeq" id="XP_007673368.1">
    <property type="nucleotide sequence ID" value="XM_007675178.1"/>
</dbReference>
<evidence type="ECO:0000313" key="3">
    <source>
        <dbReference type="Proteomes" id="UP000011761"/>
    </source>
</evidence>
<dbReference type="AlphaFoldDB" id="M2N6Y5"/>
<keyword evidence="3" id="KW-1185">Reference proteome</keyword>
<sequence length="63" mass="6762">MDAARRLSRSAEGAASGSNGDTGARQGQLPLQATRFSYAQQPQMKDVKRRTPARNAVNSPFGQ</sequence>
<dbReference type="KEGG" id="bcom:BAUCODRAFT_119434"/>
<protein>
    <submittedName>
        <fullName evidence="2">Uncharacterized protein</fullName>
    </submittedName>
</protein>
<organism evidence="2 3">
    <name type="scientific">Baudoinia panamericana (strain UAMH 10762)</name>
    <name type="common">Angels' share fungus</name>
    <name type="synonym">Baudoinia compniacensis (strain UAMH 10762)</name>
    <dbReference type="NCBI Taxonomy" id="717646"/>
    <lineage>
        <taxon>Eukaryota</taxon>
        <taxon>Fungi</taxon>
        <taxon>Dikarya</taxon>
        <taxon>Ascomycota</taxon>
        <taxon>Pezizomycotina</taxon>
        <taxon>Dothideomycetes</taxon>
        <taxon>Dothideomycetidae</taxon>
        <taxon>Mycosphaerellales</taxon>
        <taxon>Teratosphaeriaceae</taxon>
        <taxon>Baudoinia</taxon>
    </lineage>
</organism>
<proteinExistence type="predicted"/>
<evidence type="ECO:0000313" key="2">
    <source>
        <dbReference type="EMBL" id="EMC99868.1"/>
    </source>
</evidence>
<gene>
    <name evidence="2" type="ORF">BAUCODRAFT_119434</name>
</gene>
<dbReference type="Proteomes" id="UP000011761">
    <property type="component" value="Unassembled WGS sequence"/>
</dbReference>
<name>M2N6Y5_BAUPA</name>
<reference evidence="2 3" key="1">
    <citation type="journal article" date="2012" name="PLoS Pathog.">
        <title>Diverse lifestyles and strategies of plant pathogenesis encoded in the genomes of eighteen Dothideomycetes fungi.</title>
        <authorList>
            <person name="Ohm R.A."/>
            <person name="Feau N."/>
            <person name="Henrissat B."/>
            <person name="Schoch C.L."/>
            <person name="Horwitz B.A."/>
            <person name="Barry K.W."/>
            <person name="Condon B.J."/>
            <person name="Copeland A.C."/>
            <person name="Dhillon B."/>
            <person name="Glaser F."/>
            <person name="Hesse C.N."/>
            <person name="Kosti I."/>
            <person name="LaButti K."/>
            <person name="Lindquist E.A."/>
            <person name="Lucas S."/>
            <person name="Salamov A.A."/>
            <person name="Bradshaw R.E."/>
            <person name="Ciuffetti L."/>
            <person name="Hamelin R.C."/>
            <person name="Kema G.H.J."/>
            <person name="Lawrence C."/>
            <person name="Scott J.A."/>
            <person name="Spatafora J.W."/>
            <person name="Turgeon B.G."/>
            <person name="de Wit P.J.G.M."/>
            <person name="Zhong S."/>
            <person name="Goodwin S.B."/>
            <person name="Grigoriev I.V."/>
        </authorList>
    </citation>
    <scope>NUCLEOTIDE SEQUENCE [LARGE SCALE GENOMIC DNA]</scope>
    <source>
        <strain evidence="2 3">UAMH 10762</strain>
    </source>
</reference>